<reference evidence="2" key="1">
    <citation type="journal article" date="2019" name="Int. J. Syst. Evol. Microbiol.">
        <title>The Global Catalogue of Microorganisms (GCM) 10K type strain sequencing project: providing services to taxonomists for standard genome sequencing and annotation.</title>
        <authorList>
            <consortium name="The Broad Institute Genomics Platform"/>
            <consortium name="The Broad Institute Genome Sequencing Center for Infectious Disease"/>
            <person name="Wu L."/>
            <person name="Ma J."/>
        </authorList>
    </citation>
    <scope>NUCLEOTIDE SEQUENCE [LARGE SCALE GENOMIC DNA]</scope>
    <source>
        <strain evidence="2">KCTC 13193</strain>
    </source>
</reference>
<dbReference type="Gene3D" id="3.90.580.10">
    <property type="entry name" value="Zinc finger, CHC2-type domain"/>
    <property type="match status" value="1"/>
</dbReference>
<dbReference type="RefSeq" id="WP_390303625.1">
    <property type="nucleotide sequence ID" value="NZ_JBHRRZ010000008.1"/>
</dbReference>
<dbReference type="SUPFAM" id="SSF57783">
    <property type="entry name" value="Zinc beta-ribbon"/>
    <property type="match status" value="1"/>
</dbReference>
<dbReference type="Proteomes" id="UP001595387">
    <property type="component" value="Unassembled WGS sequence"/>
</dbReference>
<evidence type="ECO:0000313" key="1">
    <source>
        <dbReference type="EMBL" id="MFC2947622.1"/>
    </source>
</evidence>
<dbReference type="InterPro" id="IPR036977">
    <property type="entry name" value="DNA_primase_Znf_CHC2"/>
</dbReference>
<keyword evidence="2" id="KW-1185">Reference proteome</keyword>
<gene>
    <name evidence="1" type="ORF">ACFODW_04560</name>
</gene>
<name>A0ABV7A3I4_9BACI</name>
<evidence type="ECO:0000313" key="2">
    <source>
        <dbReference type="Proteomes" id="UP001595387"/>
    </source>
</evidence>
<protein>
    <recommendedName>
        <fullName evidence="3">Zinc finger CHC2-type domain-containing protein</fullName>
    </recommendedName>
</protein>
<dbReference type="EMBL" id="JBHRRZ010000008">
    <property type="protein sequence ID" value="MFC2947622.1"/>
    <property type="molecule type" value="Genomic_DNA"/>
</dbReference>
<accession>A0ABV7A3I4</accession>
<sequence length="252" mass="30223">MLPSILDVAQKFGIQFETRSYGKKETRCKCPFCEEDANKPKKYYLSLNTVDNVYKCWYCKTSGGVLDFEVQLSGKPYDKVKEQYFGKKKRKLHPAYLLNPYQLDRIGWKEYKRKSFQDFLQKREQVIKDWKQYVHDEMVVNYALFICIAHLENQEKRQEELLEWLIQSCWEAYIPNMYTRIQDEFLKPSEAAADWAREGIELGRSAWRVCLKTMDFELETLLLNIMFIHYAAHMETKKRHVPKEKRVTQKVI</sequence>
<evidence type="ECO:0008006" key="3">
    <source>
        <dbReference type="Google" id="ProtNLM"/>
    </source>
</evidence>
<proteinExistence type="predicted"/>
<comment type="caution">
    <text evidence="1">The sequence shown here is derived from an EMBL/GenBank/DDBJ whole genome shotgun (WGS) entry which is preliminary data.</text>
</comment>
<organism evidence="1 2">
    <name type="scientific">Virgibacillus sediminis</name>
    <dbReference type="NCBI Taxonomy" id="202260"/>
    <lineage>
        <taxon>Bacteria</taxon>
        <taxon>Bacillati</taxon>
        <taxon>Bacillota</taxon>
        <taxon>Bacilli</taxon>
        <taxon>Bacillales</taxon>
        <taxon>Bacillaceae</taxon>
        <taxon>Virgibacillus</taxon>
    </lineage>
</organism>